<protein>
    <submittedName>
        <fullName evidence="4">Prephenate dehydrogenase</fullName>
    </submittedName>
</protein>
<dbReference type="Pfam" id="PF02153">
    <property type="entry name" value="PDH_N"/>
    <property type="match status" value="1"/>
</dbReference>
<dbReference type="PROSITE" id="PS51176">
    <property type="entry name" value="PDH_ADH"/>
    <property type="match status" value="1"/>
</dbReference>
<dbReference type="STRING" id="326427.Cagg_3803"/>
<dbReference type="InterPro" id="IPR003099">
    <property type="entry name" value="Prephen_DH"/>
</dbReference>
<evidence type="ECO:0000313" key="4">
    <source>
        <dbReference type="EMBL" id="ACL26639.1"/>
    </source>
</evidence>
<dbReference type="GO" id="GO:0070403">
    <property type="term" value="F:NAD+ binding"/>
    <property type="evidence" value="ECO:0007669"/>
    <property type="project" value="InterPro"/>
</dbReference>
<dbReference type="Gene3D" id="1.10.3660.10">
    <property type="entry name" value="6-phosphogluconate dehydrogenase C-terminal like domain"/>
    <property type="match status" value="1"/>
</dbReference>
<dbReference type="FunFam" id="3.40.50.720:FF:000208">
    <property type="entry name" value="Prephenate dehydrogenase"/>
    <property type="match status" value="1"/>
</dbReference>
<dbReference type="PANTHER" id="PTHR21363:SF0">
    <property type="entry name" value="PREPHENATE DEHYDROGENASE [NADP(+)]"/>
    <property type="match status" value="1"/>
</dbReference>
<dbReference type="KEGG" id="cag:Cagg_3803"/>
<keyword evidence="2" id="KW-0560">Oxidoreductase</keyword>
<dbReference type="OrthoDB" id="9802008at2"/>
<feature type="domain" description="Prephenate/arogenate dehydrogenase" evidence="3">
    <location>
        <begin position="2"/>
        <end position="295"/>
    </location>
</feature>
<dbReference type="GO" id="GO:0004665">
    <property type="term" value="F:prephenate dehydrogenase (NADP+) activity"/>
    <property type="evidence" value="ECO:0007669"/>
    <property type="project" value="InterPro"/>
</dbReference>
<dbReference type="InterPro" id="IPR036291">
    <property type="entry name" value="NAD(P)-bd_dom_sf"/>
</dbReference>
<evidence type="ECO:0000256" key="1">
    <source>
        <dbReference type="ARBA" id="ARBA00007964"/>
    </source>
</evidence>
<name>B8GB39_CHLAD</name>
<dbReference type="HOGENOM" id="CLU_055968_2_1_0"/>
<reference evidence="4" key="1">
    <citation type="submission" date="2008-12" db="EMBL/GenBank/DDBJ databases">
        <title>Complete sequence of Chloroflexus aggregans DSM 9485.</title>
        <authorList>
            <consortium name="US DOE Joint Genome Institute"/>
            <person name="Lucas S."/>
            <person name="Copeland A."/>
            <person name="Lapidus A."/>
            <person name="Glavina del Rio T."/>
            <person name="Dalin E."/>
            <person name="Tice H."/>
            <person name="Pitluck S."/>
            <person name="Foster B."/>
            <person name="Larimer F."/>
            <person name="Land M."/>
            <person name="Hauser L."/>
            <person name="Kyrpides N."/>
            <person name="Mikhailova N."/>
            <person name="Bryant D."/>
            <person name="Richardson P."/>
        </authorList>
    </citation>
    <scope>NUCLEOTIDE SEQUENCE</scope>
    <source>
        <strain evidence="4">DSM 9485</strain>
    </source>
</reference>
<gene>
    <name evidence="4" type="ordered locus">Cagg_3803</name>
</gene>
<sequence>MIRIAIIGLGLIGTSLGMALRNVDPKESPLGAVEVIGFDREPRVIREARGRLAIDREARTLAEAVHEAQMVVVATPVRAMQEVFQELATLLPAGAVVTDVASTKALVCRWANELLPRTVSFVGGHPMAGREKSGPAAADPDLFREAIYCLTATHDTVSQAVEAVEALVRTVGAKPYYIDPEEHDVYVAGISHLPLLLSVGLVTATGSSPAWKEMAPLAATGFRDVSRLASGDPQMQRDILLTNPHGLTRWIDELIRFLVTAREQINTGDAAAIEQMLQQAKATRDAWLESKPHLRPGEADFTAMPTVERPSLLGFRLPKREK</sequence>
<evidence type="ECO:0000313" key="5">
    <source>
        <dbReference type="Proteomes" id="UP000002508"/>
    </source>
</evidence>
<dbReference type="Proteomes" id="UP000002508">
    <property type="component" value="Chromosome"/>
</dbReference>
<proteinExistence type="inferred from homology"/>
<dbReference type="InterPro" id="IPR046825">
    <property type="entry name" value="PDH_C"/>
</dbReference>
<dbReference type="Pfam" id="PF20463">
    <property type="entry name" value="PDH_C"/>
    <property type="match status" value="1"/>
</dbReference>
<dbReference type="AlphaFoldDB" id="B8GB39"/>
<dbReference type="GO" id="GO:0008977">
    <property type="term" value="F:prephenate dehydrogenase (NAD+) activity"/>
    <property type="evidence" value="ECO:0007669"/>
    <property type="project" value="InterPro"/>
</dbReference>
<dbReference type="InterPro" id="IPR050812">
    <property type="entry name" value="Preph/Arog_dehydrog"/>
</dbReference>
<dbReference type="InterPro" id="IPR046826">
    <property type="entry name" value="PDH_N"/>
</dbReference>
<dbReference type="RefSeq" id="WP_015942484.1">
    <property type="nucleotide sequence ID" value="NC_011831.1"/>
</dbReference>
<dbReference type="PANTHER" id="PTHR21363">
    <property type="entry name" value="PREPHENATE DEHYDROGENASE"/>
    <property type="match status" value="1"/>
</dbReference>
<accession>B8GB39</accession>
<comment type="similarity">
    <text evidence="1">Belongs to the prephenate/arogenate dehydrogenase family.</text>
</comment>
<evidence type="ECO:0000256" key="2">
    <source>
        <dbReference type="ARBA" id="ARBA00023002"/>
    </source>
</evidence>
<dbReference type="eggNOG" id="COG0287">
    <property type="taxonomic scope" value="Bacteria"/>
</dbReference>
<keyword evidence="5" id="KW-1185">Reference proteome</keyword>
<dbReference type="InterPro" id="IPR008927">
    <property type="entry name" value="6-PGluconate_DH-like_C_sf"/>
</dbReference>
<evidence type="ECO:0000259" key="3">
    <source>
        <dbReference type="PROSITE" id="PS51176"/>
    </source>
</evidence>
<dbReference type="EMBL" id="CP001337">
    <property type="protein sequence ID" value="ACL26639.1"/>
    <property type="molecule type" value="Genomic_DNA"/>
</dbReference>
<dbReference type="Gene3D" id="3.40.50.720">
    <property type="entry name" value="NAD(P)-binding Rossmann-like Domain"/>
    <property type="match status" value="1"/>
</dbReference>
<dbReference type="SUPFAM" id="SSF51735">
    <property type="entry name" value="NAD(P)-binding Rossmann-fold domains"/>
    <property type="match status" value="1"/>
</dbReference>
<dbReference type="GO" id="GO:0006571">
    <property type="term" value="P:tyrosine biosynthetic process"/>
    <property type="evidence" value="ECO:0007669"/>
    <property type="project" value="InterPro"/>
</dbReference>
<organism evidence="4 5">
    <name type="scientific">Chloroflexus aggregans (strain MD-66 / DSM 9485)</name>
    <dbReference type="NCBI Taxonomy" id="326427"/>
    <lineage>
        <taxon>Bacteria</taxon>
        <taxon>Bacillati</taxon>
        <taxon>Chloroflexota</taxon>
        <taxon>Chloroflexia</taxon>
        <taxon>Chloroflexales</taxon>
        <taxon>Chloroflexineae</taxon>
        <taxon>Chloroflexaceae</taxon>
        <taxon>Chloroflexus</taxon>
    </lineage>
</organism>
<dbReference type="SUPFAM" id="SSF48179">
    <property type="entry name" value="6-phosphogluconate dehydrogenase C-terminal domain-like"/>
    <property type="match status" value="1"/>
</dbReference>